<dbReference type="PANTHER" id="PTHR11461">
    <property type="entry name" value="SERINE PROTEASE INHIBITOR, SERPIN"/>
    <property type="match status" value="1"/>
</dbReference>
<name>A0A5C5YRA8_9BACT</name>
<dbReference type="GO" id="GO:0000272">
    <property type="term" value="P:polysaccharide catabolic process"/>
    <property type="evidence" value="ECO:0007669"/>
    <property type="project" value="InterPro"/>
</dbReference>
<dbReference type="RefSeq" id="WP_197527857.1">
    <property type="nucleotide sequence ID" value="NZ_SJPO01000004.1"/>
</dbReference>
<dbReference type="Pfam" id="PF07591">
    <property type="entry name" value="PT-HINT"/>
    <property type="match status" value="1"/>
</dbReference>
<dbReference type="InterPro" id="IPR036439">
    <property type="entry name" value="Dockerin_dom_sf"/>
</dbReference>
<dbReference type="Proteomes" id="UP000318478">
    <property type="component" value="Unassembled WGS sequence"/>
</dbReference>
<dbReference type="GO" id="GO:0005615">
    <property type="term" value="C:extracellular space"/>
    <property type="evidence" value="ECO:0007669"/>
    <property type="project" value="InterPro"/>
</dbReference>
<feature type="domain" description="Hint" evidence="3">
    <location>
        <begin position="442"/>
        <end position="537"/>
    </location>
</feature>
<sequence>MLSPGTQSSGRWSSKSSSRIASRSLRLEHLEDRCLLANDAAAAINQFGFDLYEHMQQEEGNLFFSPLSISTALAMAYAGAAGQTAAEMEQVLHFGGAEDIHASFKELLASFAERTGEDPPPVPEFSEYPAWEFDGPAPSWWPQFPLRPASSIDPDLFTYGSAPRPQVWPQSPLVENPLWPIDASQPWWWPDTGPKFDYQIDIANAVWSGPPLKADYEALVQGSYGAHVEQIDFFNSSAAEDRINDWVADQTRDRITDLVRNLSAETTHVLISAAYFNAAWDLPFDPQYTMDREFTTEAGSVIDIPMMFGHPNYYRTSIEGFDIIDIPMGGQNASAIFVKPIDPQTPNVLSSQFFASLGDWFEEERSSSNNKVVLPLVELEVETSLNTVLKGMGMPTAFRLGAADFSLLGPPGIGIRDVFHKAELSITEQGTTAAAATKVELGICFAAGTHVLTPDGAKPIEQVRVGDKVMARDEYLLEGDVEPKPVEAALHGEAEIVELHLGSRVIRTTDLHPFFVEGQGWLAAAQIKTGDRLACDRGGSIVVSHIERTGKTEAVYNLRVADHRTFFIGDSDWGFGVWAHNYYEAGYYANRQFHFMIRDNVTDTIAFMGRIDDPTMLTNTVTPVVIDNPSSRGDFDADGDVDRDDYLVWRYSYNAVGPDLPADANGDGRVNGADYLVWRDHHDATPPQPTPRPRTVAPFRLWTPEPVAATAASSPVESRVAEPAAEADLLLLLARSRGRPVSSPLSALALRGSTAEESPRFEAFATLGESLDDLARGLG</sequence>
<dbReference type="InterPro" id="IPR000215">
    <property type="entry name" value="Serpin_fam"/>
</dbReference>
<dbReference type="PROSITE" id="PS50817">
    <property type="entry name" value="INTEIN_N_TER"/>
    <property type="match status" value="1"/>
</dbReference>
<protein>
    <submittedName>
        <fullName evidence="4">Serpin (Serine protease inhibitor)</fullName>
    </submittedName>
</protein>
<organism evidence="4 5">
    <name type="scientific">Posidoniimonas polymericola</name>
    <dbReference type="NCBI Taxonomy" id="2528002"/>
    <lineage>
        <taxon>Bacteria</taxon>
        <taxon>Pseudomonadati</taxon>
        <taxon>Planctomycetota</taxon>
        <taxon>Planctomycetia</taxon>
        <taxon>Pirellulales</taxon>
        <taxon>Lacipirellulaceae</taxon>
        <taxon>Posidoniimonas</taxon>
    </lineage>
</organism>
<dbReference type="InterPro" id="IPR006141">
    <property type="entry name" value="Intein_N"/>
</dbReference>
<proteinExistence type="inferred from homology"/>
<dbReference type="Gene3D" id="2.30.39.10">
    <property type="entry name" value="Alpha-1-antitrypsin, domain 1"/>
    <property type="match status" value="2"/>
</dbReference>
<dbReference type="PANTHER" id="PTHR11461:SF211">
    <property type="entry name" value="GH10112P-RELATED"/>
    <property type="match status" value="1"/>
</dbReference>
<evidence type="ECO:0000259" key="3">
    <source>
        <dbReference type="SMART" id="SM00306"/>
    </source>
</evidence>
<dbReference type="GO" id="GO:0004867">
    <property type="term" value="F:serine-type endopeptidase inhibitor activity"/>
    <property type="evidence" value="ECO:0007669"/>
    <property type="project" value="InterPro"/>
</dbReference>
<dbReference type="InterPro" id="IPR003587">
    <property type="entry name" value="Hint_dom_N"/>
</dbReference>
<dbReference type="InterPro" id="IPR036844">
    <property type="entry name" value="Hint_dom_sf"/>
</dbReference>
<dbReference type="Gene3D" id="1.10.1330.10">
    <property type="entry name" value="Dockerin domain"/>
    <property type="match status" value="1"/>
</dbReference>
<dbReference type="Gene3D" id="2.170.16.10">
    <property type="entry name" value="Hedgehog/Intein (Hint) domain"/>
    <property type="match status" value="1"/>
</dbReference>
<dbReference type="InterPro" id="IPR023796">
    <property type="entry name" value="Serpin_dom"/>
</dbReference>
<accession>A0A5C5YRA8</accession>
<dbReference type="AlphaFoldDB" id="A0A5C5YRA8"/>
<comment type="similarity">
    <text evidence="1">Belongs to the serpin family.</text>
</comment>
<keyword evidence="5" id="KW-1185">Reference proteome</keyword>
<evidence type="ECO:0000313" key="4">
    <source>
        <dbReference type="EMBL" id="TWT77484.1"/>
    </source>
</evidence>
<dbReference type="SMART" id="SM00093">
    <property type="entry name" value="SERPIN"/>
    <property type="match status" value="1"/>
</dbReference>
<dbReference type="SUPFAM" id="SSF51294">
    <property type="entry name" value="Hedgehog/intein (Hint) domain"/>
    <property type="match status" value="1"/>
</dbReference>
<evidence type="ECO:0000259" key="2">
    <source>
        <dbReference type="SMART" id="SM00093"/>
    </source>
</evidence>
<reference evidence="4 5" key="1">
    <citation type="submission" date="2019-02" db="EMBL/GenBank/DDBJ databases">
        <title>Deep-cultivation of Planctomycetes and their phenomic and genomic characterization uncovers novel biology.</title>
        <authorList>
            <person name="Wiegand S."/>
            <person name="Jogler M."/>
            <person name="Boedeker C."/>
            <person name="Pinto D."/>
            <person name="Vollmers J."/>
            <person name="Rivas-Marin E."/>
            <person name="Kohn T."/>
            <person name="Peeters S.H."/>
            <person name="Heuer A."/>
            <person name="Rast P."/>
            <person name="Oberbeckmann S."/>
            <person name="Bunk B."/>
            <person name="Jeske O."/>
            <person name="Meyerdierks A."/>
            <person name="Storesund J.E."/>
            <person name="Kallscheuer N."/>
            <person name="Luecker S."/>
            <person name="Lage O.M."/>
            <person name="Pohl T."/>
            <person name="Merkel B.J."/>
            <person name="Hornburger P."/>
            <person name="Mueller R.-W."/>
            <person name="Bruemmer F."/>
            <person name="Labrenz M."/>
            <person name="Spormann A.M."/>
            <person name="Op Den Camp H."/>
            <person name="Overmann J."/>
            <person name="Amann R."/>
            <person name="Jetten M.S.M."/>
            <person name="Mascher T."/>
            <person name="Medema M.H."/>
            <person name="Devos D.P."/>
            <person name="Kaster A.-K."/>
            <person name="Ovreas L."/>
            <person name="Rohde M."/>
            <person name="Galperin M.Y."/>
            <person name="Jogler C."/>
        </authorList>
    </citation>
    <scope>NUCLEOTIDE SEQUENCE [LARGE SCALE GENOMIC DNA]</scope>
    <source>
        <strain evidence="4 5">Pla123a</strain>
    </source>
</reference>
<gene>
    <name evidence="4" type="ORF">Pla123a_21450</name>
</gene>
<dbReference type="SUPFAM" id="SSF56574">
    <property type="entry name" value="Serpins"/>
    <property type="match status" value="2"/>
</dbReference>
<dbReference type="CDD" id="cd00081">
    <property type="entry name" value="Hint"/>
    <property type="match status" value="1"/>
</dbReference>
<dbReference type="SMART" id="SM00306">
    <property type="entry name" value="HintN"/>
    <property type="match status" value="1"/>
</dbReference>
<evidence type="ECO:0000256" key="1">
    <source>
        <dbReference type="RuleBase" id="RU000411"/>
    </source>
</evidence>
<evidence type="ECO:0000313" key="5">
    <source>
        <dbReference type="Proteomes" id="UP000318478"/>
    </source>
</evidence>
<dbReference type="Pfam" id="PF00079">
    <property type="entry name" value="Serpin"/>
    <property type="match status" value="2"/>
</dbReference>
<dbReference type="EMBL" id="SJPO01000004">
    <property type="protein sequence ID" value="TWT77484.1"/>
    <property type="molecule type" value="Genomic_DNA"/>
</dbReference>
<dbReference type="InterPro" id="IPR036186">
    <property type="entry name" value="Serpin_sf"/>
</dbReference>
<feature type="domain" description="Serpin" evidence="2">
    <location>
        <begin position="49"/>
        <end position="614"/>
    </location>
</feature>
<comment type="caution">
    <text evidence="4">The sequence shown here is derived from an EMBL/GenBank/DDBJ whole genome shotgun (WGS) entry which is preliminary data.</text>
</comment>
<dbReference type="Gene3D" id="3.30.497.10">
    <property type="entry name" value="Antithrombin, subunit I, domain 2"/>
    <property type="match status" value="2"/>
</dbReference>
<dbReference type="GO" id="GO:0016539">
    <property type="term" value="P:intein-mediated protein splicing"/>
    <property type="evidence" value="ECO:0007669"/>
    <property type="project" value="InterPro"/>
</dbReference>
<dbReference type="InterPro" id="IPR042185">
    <property type="entry name" value="Serpin_sf_2"/>
</dbReference>
<dbReference type="InterPro" id="IPR042178">
    <property type="entry name" value="Serpin_sf_1"/>
</dbReference>